<dbReference type="InterPro" id="IPR050194">
    <property type="entry name" value="Glycosyltransferase_grp1"/>
</dbReference>
<dbReference type="STRING" id="1123231.SAMN02745189_01507"/>
<dbReference type="AlphaFoldDB" id="A0A1M7FXF2"/>
<dbReference type="InterPro" id="IPR001296">
    <property type="entry name" value="Glyco_trans_1"/>
</dbReference>
<proteinExistence type="predicted"/>
<evidence type="ECO:0000313" key="3">
    <source>
        <dbReference type="EMBL" id="SHM08377.1"/>
    </source>
</evidence>
<evidence type="ECO:0000259" key="2">
    <source>
        <dbReference type="Pfam" id="PF13439"/>
    </source>
</evidence>
<organism evidence="3 4">
    <name type="scientific">Lacicoccus alkaliphilus DSM 16010</name>
    <dbReference type="NCBI Taxonomy" id="1123231"/>
    <lineage>
        <taxon>Bacteria</taxon>
        <taxon>Bacillati</taxon>
        <taxon>Bacillota</taxon>
        <taxon>Bacilli</taxon>
        <taxon>Bacillales</taxon>
        <taxon>Salinicoccaceae</taxon>
        <taxon>Lacicoccus</taxon>
    </lineage>
</organism>
<dbReference type="Pfam" id="PF13439">
    <property type="entry name" value="Glyco_transf_4"/>
    <property type="match status" value="1"/>
</dbReference>
<feature type="domain" description="Glycosyl transferase family 1" evidence="1">
    <location>
        <begin position="194"/>
        <end position="347"/>
    </location>
</feature>
<accession>A0A1M7FXF2</accession>
<dbReference type="SUPFAM" id="SSF53756">
    <property type="entry name" value="UDP-Glycosyltransferase/glycogen phosphorylase"/>
    <property type="match status" value="1"/>
</dbReference>
<keyword evidence="3" id="KW-0808">Transferase</keyword>
<dbReference type="OrthoDB" id="9806653at2"/>
<evidence type="ECO:0000313" key="4">
    <source>
        <dbReference type="Proteomes" id="UP000184206"/>
    </source>
</evidence>
<protein>
    <submittedName>
        <fullName evidence="3">Glycosyltransferase involved in cell wall bisynthesis</fullName>
    </submittedName>
</protein>
<dbReference type="CDD" id="cd03801">
    <property type="entry name" value="GT4_PimA-like"/>
    <property type="match status" value="1"/>
</dbReference>
<dbReference type="PANTHER" id="PTHR45947:SF3">
    <property type="entry name" value="SULFOQUINOVOSYL TRANSFERASE SQD2"/>
    <property type="match status" value="1"/>
</dbReference>
<dbReference type="RefSeq" id="WP_072709932.1">
    <property type="nucleotide sequence ID" value="NZ_FRCF01000005.1"/>
</dbReference>
<gene>
    <name evidence="3" type="ORF">SAMN02745189_01507</name>
</gene>
<name>A0A1M7FXF2_9BACL</name>
<dbReference type="PANTHER" id="PTHR45947">
    <property type="entry name" value="SULFOQUINOVOSYL TRANSFERASE SQD2"/>
    <property type="match status" value="1"/>
</dbReference>
<keyword evidence="4" id="KW-1185">Reference proteome</keyword>
<evidence type="ECO:0000259" key="1">
    <source>
        <dbReference type="Pfam" id="PF00534"/>
    </source>
</evidence>
<dbReference type="Gene3D" id="3.40.50.2000">
    <property type="entry name" value="Glycogen Phosphorylase B"/>
    <property type="match status" value="2"/>
</dbReference>
<sequence length="374" mass="43059">MNILMIINSFRPLIGGAEKQAERLSEKLLEDQMIDRITILTRHYKGLKKKEEINGIKVVRLKAIGPGKIKPITFLWSCFIYLLLHHRDYDLFHAHSLSFGGYAVALFGKIFKKPSVSKIAGGGSAKGSEPVNMMYADWLTKYRLNYLLKNIDKVIAISEDIYKDLNTVGFSKNQKIRINNGIDTNTYTKKLPTIENLSKKYNIYVYAGRFEKIKGIDVLIESWYLTSQEFRKKNKLLLLGKGSIDVKNLIRDDSIILIGEVTNVEEYLIENNIFVLPSRYEGISNALLEAIKNKNLIICSDAGGNTDIIKNNHNGFVFEKENIMQLHETIIKSSQLTQEEKQLYIKNAFNYIENNYSFEVVKNQYMELYEEILE</sequence>
<dbReference type="GO" id="GO:0016757">
    <property type="term" value="F:glycosyltransferase activity"/>
    <property type="evidence" value="ECO:0007669"/>
    <property type="project" value="InterPro"/>
</dbReference>
<dbReference type="Proteomes" id="UP000184206">
    <property type="component" value="Unassembled WGS sequence"/>
</dbReference>
<dbReference type="InterPro" id="IPR028098">
    <property type="entry name" value="Glyco_trans_4-like_N"/>
</dbReference>
<reference evidence="3 4" key="1">
    <citation type="submission" date="2016-11" db="EMBL/GenBank/DDBJ databases">
        <authorList>
            <person name="Jaros S."/>
            <person name="Januszkiewicz K."/>
            <person name="Wedrychowicz H."/>
        </authorList>
    </citation>
    <scope>NUCLEOTIDE SEQUENCE [LARGE SCALE GENOMIC DNA]</scope>
    <source>
        <strain evidence="3 4">DSM 16010</strain>
    </source>
</reference>
<feature type="domain" description="Glycosyltransferase subfamily 4-like N-terminal" evidence="2">
    <location>
        <begin position="14"/>
        <end position="185"/>
    </location>
</feature>
<dbReference type="Pfam" id="PF00534">
    <property type="entry name" value="Glycos_transf_1"/>
    <property type="match status" value="1"/>
</dbReference>
<dbReference type="EMBL" id="FRCF01000005">
    <property type="protein sequence ID" value="SHM08377.1"/>
    <property type="molecule type" value="Genomic_DNA"/>
</dbReference>